<protein>
    <recommendedName>
        <fullName evidence="1 6">Thymidylate synthase</fullName>
        <shortName evidence="6">TS</shortName>
        <shortName evidence="6">TSase</shortName>
        <ecNumber evidence="1 6">2.1.1.45</ecNumber>
    </recommendedName>
</protein>
<feature type="binding site" description="in other chain" evidence="6">
    <location>
        <begin position="212"/>
        <end position="214"/>
    </location>
    <ligand>
        <name>dUMP</name>
        <dbReference type="ChEBI" id="CHEBI:246422"/>
        <note>ligand shared between dimeric partners</note>
    </ligand>
</feature>
<feature type="binding site" description="in other chain" evidence="6">
    <location>
        <position position="26"/>
    </location>
    <ligand>
        <name>dUMP</name>
        <dbReference type="ChEBI" id="CHEBI:246422"/>
        <note>ligand shared between dimeric partners</note>
    </ligand>
</feature>
<evidence type="ECO:0000256" key="3">
    <source>
        <dbReference type="ARBA" id="ARBA00022603"/>
    </source>
</evidence>
<comment type="subunit">
    <text evidence="6">Homodimer.</text>
</comment>
<dbReference type="Proteomes" id="UP001259347">
    <property type="component" value="Unassembled WGS sequence"/>
</dbReference>
<organism evidence="9 10">
    <name type="scientific">Microbacterium resistens</name>
    <dbReference type="NCBI Taxonomy" id="156977"/>
    <lineage>
        <taxon>Bacteria</taxon>
        <taxon>Bacillati</taxon>
        <taxon>Actinomycetota</taxon>
        <taxon>Actinomycetes</taxon>
        <taxon>Micrococcales</taxon>
        <taxon>Microbacteriaceae</taxon>
        <taxon>Microbacterium</taxon>
    </lineage>
</organism>
<sequence>MSAAIPTPYEDLLRDVLEHGTRKEDRTGTGTSSVFGRQIRFDLAQGFPLITTKRVHFKSIAYELLWFLRGESNVGWLQENGVTIWDEWADADGELGPVYGVQWRSWPTPDGGHIDQIQQVIEQIRATPDSRRLIVTAWNPADIPEMALAPCHALFQFYVADGRLSCQLYQRSADLFLGVPFNIASYALLTLMVAQQTGLEPGEFVWTGGDCHIYDNHVDQVREQLSRDPYPAPTLRLARRPASILDYAYEDFVVEDYRHHPAIRAAVAV</sequence>
<feature type="binding site" description="in other chain" evidence="6">
    <location>
        <position position="182"/>
    </location>
    <ligand>
        <name>dUMP</name>
        <dbReference type="ChEBI" id="CHEBI:246422"/>
        <note>ligand shared between dimeric partners</note>
    </ligand>
</feature>
<dbReference type="InterPro" id="IPR000398">
    <property type="entry name" value="Thymidylate_synthase"/>
</dbReference>
<dbReference type="InterPro" id="IPR036926">
    <property type="entry name" value="Thymidate_synth/dCMP_Mease_sf"/>
</dbReference>
<name>A0ABU1SGI2_9MICO</name>
<evidence type="ECO:0000256" key="2">
    <source>
        <dbReference type="ARBA" id="ARBA00022490"/>
    </source>
</evidence>
<dbReference type="PRINTS" id="PR00108">
    <property type="entry name" value="THYMDSNTHASE"/>
</dbReference>
<proteinExistence type="inferred from homology"/>
<accession>A0ABU1SGI2</accession>
<feature type="binding site" evidence="6">
    <location>
        <position position="174"/>
    </location>
    <ligand>
        <name>(6R)-5,10-methylene-5,6,7,8-tetrahydrofolate</name>
        <dbReference type="ChEBI" id="CHEBI:15636"/>
    </ligand>
</feature>
<evidence type="ECO:0000256" key="7">
    <source>
        <dbReference type="PROSITE-ProRule" id="PRU10016"/>
    </source>
</evidence>
<evidence type="ECO:0000259" key="8">
    <source>
        <dbReference type="Pfam" id="PF00303"/>
    </source>
</evidence>
<dbReference type="InterPro" id="IPR020940">
    <property type="entry name" value="Thymidylate_synthase_AS"/>
</dbReference>
<gene>
    <name evidence="6" type="primary">thyA</name>
    <name evidence="9" type="ORF">J2Y69_003291</name>
</gene>
<dbReference type="PANTHER" id="PTHR11548:SF9">
    <property type="entry name" value="THYMIDYLATE SYNTHASE"/>
    <property type="match status" value="1"/>
</dbReference>
<keyword evidence="5 6" id="KW-0545">Nucleotide biosynthesis</keyword>
<evidence type="ECO:0000256" key="1">
    <source>
        <dbReference type="ARBA" id="ARBA00011947"/>
    </source>
</evidence>
<keyword evidence="3 6" id="KW-0489">Methyltransferase</keyword>
<dbReference type="EMBL" id="JAVDUM010000016">
    <property type="protein sequence ID" value="MDR6868667.1"/>
    <property type="molecule type" value="Genomic_DNA"/>
</dbReference>
<dbReference type="NCBIfam" id="TIGR03284">
    <property type="entry name" value="thym_sym"/>
    <property type="match status" value="2"/>
</dbReference>
<dbReference type="NCBIfam" id="NF002497">
    <property type="entry name" value="PRK01827.1-3"/>
    <property type="match status" value="1"/>
</dbReference>
<reference evidence="9 10" key="1">
    <citation type="submission" date="2023-07" db="EMBL/GenBank/DDBJ databases">
        <title>Sorghum-associated microbial communities from plants grown in Nebraska, USA.</title>
        <authorList>
            <person name="Schachtman D."/>
        </authorList>
    </citation>
    <scope>NUCLEOTIDE SEQUENCE [LARGE SCALE GENOMIC DNA]</scope>
    <source>
        <strain evidence="9 10">2980</strain>
    </source>
</reference>
<comment type="subcellular location">
    <subcellularLocation>
        <location evidence="6">Cytoplasm</location>
    </subcellularLocation>
</comment>
<feature type="binding site" evidence="6">
    <location>
        <position position="56"/>
    </location>
    <ligand>
        <name>(6R)-5,10-methylene-5,6,7,8-tetrahydrofolate</name>
        <dbReference type="ChEBI" id="CHEBI:15636"/>
    </ligand>
</feature>
<feature type="active site" description="Nucleophile" evidence="6">
    <location>
        <position position="151"/>
    </location>
</feature>
<evidence type="ECO:0000313" key="9">
    <source>
        <dbReference type="EMBL" id="MDR6868667.1"/>
    </source>
</evidence>
<feature type="domain" description="Thymidylate synthase/dCMP hydroxymethylase" evidence="8">
    <location>
        <begin position="8"/>
        <end position="269"/>
    </location>
</feature>
<comment type="caution">
    <text evidence="9">The sequence shown here is derived from an EMBL/GenBank/DDBJ whole genome shotgun (WGS) entry which is preliminary data.</text>
</comment>
<dbReference type="GO" id="GO:0032259">
    <property type="term" value="P:methylation"/>
    <property type="evidence" value="ECO:0007669"/>
    <property type="project" value="UniProtKB-KW"/>
</dbReference>
<dbReference type="Pfam" id="PF00303">
    <property type="entry name" value="Thymidylat_synt"/>
    <property type="match status" value="1"/>
</dbReference>
<comment type="similarity">
    <text evidence="6">Belongs to the thymidylate synthase family. Bacterial-type ThyA subfamily.</text>
</comment>
<evidence type="ECO:0000256" key="5">
    <source>
        <dbReference type="ARBA" id="ARBA00022727"/>
    </source>
</evidence>
<dbReference type="SUPFAM" id="SSF55831">
    <property type="entry name" value="Thymidylate synthase/dCMP hydroxymethylase"/>
    <property type="match status" value="1"/>
</dbReference>
<comment type="catalytic activity">
    <reaction evidence="6">
        <text>dUMP + (6R)-5,10-methylene-5,6,7,8-tetrahydrofolate = 7,8-dihydrofolate + dTMP</text>
        <dbReference type="Rhea" id="RHEA:12104"/>
        <dbReference type="ChEBI" id="CHEBI:15636"/>
        <dbReference type="ChEBI" id="CHEBI:57451"/>
        <dbReference type="ChEBI" id="CHEBI:63528"/>
        <dbReference type="ChEBI" id="CHEBI:246422"/>
        <dbReference type="EC" id="2.1.1.45"/>
    </reaction>
</comment>
<dbReference type="EC" id="2.1.1.45" evidence="1 6"/>
<keyword evidence="2 6" id="KW-0963">Cytoplasm</keyword>
<keyword evidence="10" id="KW-1185">Reference proteome</keyword>
<evidence type="ECO:0000313" key="10">
    <source>
        <dbReference type="Proteomes" id="UP001259347"/>
    </source>
</evidence>
<dbReference type="Gene3D" id="3.30.572.10">
    <property type="entry name" value="Thymidylate synthase/dCMP hydroxymethylase domain"/>
    <property type="match status" value="1"/>
</dbReference>
<evidence type="ECO:0000256" key="4">
    <source>
        <dbReference type="ARBA" id="ARBA00022679"/>
    </source>
</evidence>
<dbReference type="NCBIfam" id="NF002499">
    <property type="entry name" value="PRK01827.1-5"/>
    <property type="match status" value="1"/>
</dbReference>
<dbReference type="InterPro" id="IPR023451">
    <property type="entry name" value="Thymidate_synth/dCMP_Mease_dom"/>
</dbReference>
<feature type="binding site" evidence="6">
    <location>
        <position position="268"/>
    </location>
    <ligand>
        <name>(6R)-5,10-methylene-5,6,7,8-tetrahydrofolate</name>
        <dbReference type="ChEBI" id="CHEBI:15636"/>
    </ligand>
</feature>
<keyword evidence="4 6" id="KW-0808">Transferase</keyword>
<comment type="function">
    <text evidence="6">Catalyzes the reductive methylation of 2'-deoxyuridine-5'-monophosphate (dUMP) to 2'-deoxythymidine-5'-monophosphate (dTMP) while utilizing 5,10-methylenetetrahydrofolate (mTHF) as the methyl donor and reductant in the reaction, yielding dihydrofolate (DHF) as a by-product. This enzymatic reaction provides an intracellular de novo source of dTMP, an essential precursor for DNA biosynthesis.</text>
</comment>
<feature type="active site" evidence="7">
    <location>
        <position position="151"/>
    </location>
</feature>
<dbReference type="PANTHER" id="PTHR11548">
    <property type="entry name" value="THYMIDYLATE SYNTHASE 1"/>
    <property type="match status" value="1"/>
</dbReference>
<dbReference type="GO" id="GO:0004799">
    <property type="term" value="F:thymidylate synthase activity"/>
    <property type="evidence" value="ECO:0007669"/>
    <property type="project" value="UniProtKB-EC"/>
</dbReference>
<evidence type="ECO:0000256" key="6">
    <source>
        <dbReference type="HAMAP-Rule" id="MF_00008"/>
    </source>
</evidence>
<feature type="binding site" evidence="6">
    <location>
        <begin position="131"/>
        <end position="132"/>
    </location>
    <ligand>
        <name>dUMP</name>
        <dbReference type="ChEBI" id="CHEBI:246422"/>
        <note>ligand shared between dimeric partners</note>
    </ligand>
</feature>
<dbReference type="RefSeq" id="WP_310022717.1">
    <property type="nucleotide sequence ID" value="NZ_JAVDUM010000016.1"/>
</dbReference>
<dbReference type="HAMAP" id="MF_00008">
    <property type="entry name" value="Thymidy_synth_bact"/>
    <property type="match status" value="1"/>
</dbReference>
<dbReference type="PROSITE" id="PS00091">
    <property type="entry name" value="THYMIDYLATE_SYNTHASE"/>
    <property type="match status" value="1"/>
</dbReference>
<dbReference type="CDD" id="cd00351">
    <property type="entry name" value="TS_Pyrimidine_HMase"/>
    <property type="match status" value="1"/>
</dbReference>
<feature type="binding site" description="in other chain" evidence="6">
    <location>
        <begin position="171"/>
        <end position="174"/>
    </location>
    <ligand>
        <name>dUMP</name>
        <dbReference type="ChEBI" id="CHEBI:246422"/>
        <note>ligand shared between dimeric partners</note>
    </ligand>
</feature>
<dbReference type="InterPro" id="IPR045097">
    <property type="entry name" value="Thymidate_synth/dCMP_Mease"/>
</dbReference>
<comment type="pathway">
    <text evidence="6">Pyrimidine metabolism; dTTP biosynthesis.</text>
</comment>